<dbReference type="PANTHER" id="PTHR37563:SF2">
    <property type="entry name" value="PHYTANOYL-COA DIOXYGENASE FAMILY PROTEIN (AFU_ORTHOLOGUE AFUA_2G03330)"/>
    <property type="match status" value="1"/>
</dbReference>
<dbReference type="RefSeq" id="XP_013313711.1">
    <property type="nucleotide sequence ID" value="XM_013458257.1"/>
</dbReference>
<dbReference type="AlphaFoldDB" id="A0A0D2CSX7"/>
<dbReference type="Pfam" id="PF05721">
    <property type="entry name" value="PhyH"/>
    <property type="match status" value="1"/>
</dbReference>
<reference evidence="1 2" key="1">
    <citation type="submission" date="2015-01" db="EMBL/GenBank/DDBJ databases">
        <title>The Genome Sequence of Exophiala xenobiotica CBS118157.</title>
        <authorList>
            <consortium name="The Broad Institute Genomics Platform"/>
            <person name="Cuomo C."/>
            <person name="de Hoog S."/>
            <person name="Gorbushina A."/>
            <person name="Stielow B."/>
            <person name="Teixiera M."/>
            <person name="Abouelleil A."/>
            <person name="Chapman S.B."/>
            <person name="Priest M."/>
            <person name="Young S.K."/>
            <person name="Wortman J."/>
            <person name="Nusbaum C."/>
            <person name="Birren B."/>
        </authorList>
    </citation>
    <scope>NUCLEOTIDE SEQUENCE [LARGE SCALE GENOMIC DNA]</scope>
    <source>
        <strain evidence="1 2">CBS 118157</strain>
    </source>
</reference>
<dbReference type="GeneID" id="25330629"/>
<keyword evidence="2" id="KW-1185">Reference proteome</keyword>
<dbReference type="HOGENOM" id="CLU_043410_0_1_1"/>
<dbReference type="PANTHER" id="PTHR37563">
    <property type="entry name" value="PHYTANOYL-COA DIOXYGENASE FAMILY PROTEIN (AFU_ORTHOLOGUE AFUA_2G03330)"/>
    <property type="match status" value="1"/>
</dbReference>
<gene>
    <name evidence="1" type="ORF">PV05_08721</name>
</gene>
<sequence>MPVPITTGPVHIPLSDEERISGILTPLHLYDAVDALRSDGVVILDNAVAVEVCDKLNERMTSDAKLMLTRNKDLKWGQGKGHGNLLVPPPLSQEFLFPDIYGNKAATSVISHVIGPNPEVRFLLSNTSFPKEGVRQPVHKDGRHLHPTHPYCIAMNVNLIDVSPESGSTELWLGTNNDSPPTDWIEPGVSHINPALLEPRRAIRPPLQPTVKKGGVVLRDLRLWHAGVPNPSDDIRVMIVLLHFAQLDENRWFGNGEYIQMPRSLQPAIEATSARAGNKFICQWVEDKNWNYLDSRFAQDFSSKVHPEFWEPYREASEAKLAKMNM</sequence>
<dbReference type="Proteomes" id="UP000054342">
    <property type="component" value="Unassembled WGS sequence"/>
</dbReference>
<proteinExistence type="predicted"/>
<protein>
    <recommendedName>
        <fullName evidence="3">Phytanoyl-CoA dioxygenase</fullName>
    </recommendedName>
</protein>
<dbReference type="Gene3D" id="2.60.120.620">
    <property type="entry name" value="q2cbj1_9rhob like domain"/>
    <property type="match status" value="1"/>
</dbReference>
<dbReference type="SUPFAM" id="SSF51197">
    <property type="entry name" value="Clavaminate synthase-like"/>
    <property type="match status" value="1"/>
</dbReference>
<dbReference type="InterPro" id="IPR051961">
    <property type="entry name" value="Fungal_Metabolite_Diox"/>
</dbReference>
<dbReference type="InterPro" id="IPR008775">
    <property type="entry name" value="Phytyl_CoA_dOase-like"/>
</dbReference>
<organism evidence="1 2">
    <name type="scientific">Exophiala xenobiotica</name>
    <dbReference type="NCBI Taxonomy" id="348802"/>
    <lineage>
        <taxon>Eukaryota</taxon>
        <taxon>Fungi</taxon>
        <taxon>Dikarya</taxon>
        <taxon>Ascomycota</taxon>
        <taxon>Pezizomycotina</taxon>
        <taxon>Eurotiomycetes</taxon>
        <taxon>Chaetothyriomycetidae</taxon>
        <taxon>Chaetothyriales</taxon>
        <taxon>Herpotrichiellaceae</taxon>
        <taxon>Exophiala</taxon>
    </lineage>
</organism>
<name>A0A0D2CSX7_9EURO</name>
<dbReference type="OrthoDB" id="407832at2759"/>
<evidence type="ECO:0000313" key="1">
    <source>
        <dbReference type="EMBL" id="KIW53127.1"/>
    </source>
</evidence>
<dbReference type="EMBL" id="KN847321">
    <property type="protein sequence ID" value="KIW53127.1"/>
    <property type="molecule type" value="Genomic_DNA"/>
</dbReference>
<accession>A0A0D2CSX7</accession>
<evidence type="ECO:0008006" key="3">
    <source>
        <dbReference type="Google" id="ProtNLM"/>
    </source>
</evidence>
<evidence type="ECO:0000313" key="2">
    <source>
        <dbReference type="Proteomes" id="UP000054342"/>
    </source>
</evidence>